<dbReference type="PANTHER" id="PTHR33116">
    <property type="entry name" value="REVERSE TRANSCRIPTASE ZINC-BINDING DOMAIN-CONTAINING PROTEIN-RELATED-RELATED"/>
    <property type="match status" value="1"/>
</dbReference>
<dbReference type="PANTHER" id="PTHR33116:SF86">
    <property type="entry name" value="REVERSE TRANSCRIPTASE DOMAIN-CONTAINING PROTEIN"/>
    <property type="match status" value="1"/>
</dbReference>
<dbReference type="Proteomes" id="UP000515211">
    <property type="component" value="Chromosome 3"/>
</dbReference>
<feature type="domain" description="Reverse transcriptase" evidence="1">
    <location>
        <begin position="85"/>
        <end position="203"/>
    </location>
</feature>
<proteinExistence type="predicted"/>
<sequence>MEEVKRATFSIHPVTMEEVKRATFSIHPQSAPGDDGMTAKFFQSFWNILSGDVFRAVKSFFSGGRILKGFNHTQICLIPKISDAKDMTQVRPISLSSVFYKIISKVFVHRLQGMMNRLISPMQSAFIKGILISDNILIAHECMHYLKNKKRGLENEMALKLDMSKAYDRVEWHFLWFILEKFGFDSRWIMWISISGQRVNLNKSAVFFSHNTPSTTRTLLANSMNINHIGAQDKYLGLPSTVSKSKKASFSIIKEKVRKRIQGWKRNLLSSGGRHVLLKAVGEAIPIYTLSCFKLPDSLISEIHSLLSQFWWGQKGSERRMAWISWDTMTRPRKEGGLGFKDLRIQNLALLGKQFWRLVTQPTSLLSKILRGKYFSNGNAITAEIGVLPSWGWRSILEGRKIVEKGLNWAVGTGENIRTFEDPWLPPPYPLKIYNMPNRQAISELVPRVKDLITEDRNWNQNLIQELFPQDVANRILSVKIQQSRDKLQWDLNKSKQYDTVSGYRIGYLFYHPPLELCPNYMQQKKPWIDP</sequence>
<evidence type="ECO:0000259" key="1">
    <source>
        <dbReference type="Pfam" id="PF00078"/>
    </source>
</evidence>
<dbReference type="OrthoDB" id="1435625at2759"/>
<dbReference type="RefSeq" id="XP_015956845.1">
    <property type="nucleotide sequence ID" value="XM_016101359.1"/>
</dbReference>
<name>A0A6P4CTI4_ARADU</name>
<dbReference type="GeneID" id="107481144"/>
<reference evidence="2" key="1">
    <citation type="journal article" date="2016" name="Nat. Genet.">
        <title>The genome sequences of Arachis duranensis and Arachis ipaensis, the diploid ancestors of cultivated peanut.</title>
        <authorList>
            <person name="Bertioli D.J."/>
            <person name="Cannon S.B."/>
            <person name="Froenicke L."/>
            <person name="Huang G."/>
            <person name="Farmer A.D."/>
            <person name="Cannon E.K."/>
            <person name="Liu X."/>
            <person name="Gao D."/>
            <person name="Clevenger J."/>
            <person name="Dash S."/>
            <person name="Ren L."/>
            <person name="Moretzsohn M.C."/>
            <person name="Shirasawa K."/>
            <person name="Huang W."/>
            <person name="Vidigal B."/>
            <person name="Abernathy B."/>
            <person name="Chu Y."/>
            <person name="Niederhuth C.E."/>
            <person name="Umale P."/>
            <person name="Araujo A.C."/>
            <person name="Kozik A."/>
            <person name="Kim K.D."/>
            <person name="Burow M.D."/>
            <person name="Varshney R.K."/>
            <person name="Wang X."/>
            <person name="Zhang X."/>
            <person name="Barkley N."/>
            <person name="Guimaraes P.M."/>
            <person name="Isobe S."/>
            <person name="Guo B."/>
            <person name="Liao B."/>
            <person name="Stalker H.T."/>
            <person name="Schmitz R.J."/>
            <person name="Scheffler B.E."/>
            <person name="Leal-Bertioli S.C."/>
            <person name="Xun X."/>
            <person name="Jackson S.A."/>
            <person name="Michelmore R."/>
            <person name="Ozias-Akins P."/>
        </authorList>
    </citation>
    <scope>NUCLEOTIDE SEQUENCE [LARGE SCALE GENOMIC DNA]</scope>
    <source>
        <strain evidence="2">cv. V14167</strain>
    </source>
</reference>
<keyword evidence="2" id="KW-1185">Reference proteome</keyword>
<evidence type="ECO:0000313" key="2">
    <source>
        <dbReference type="Proteomes" id="UP000515211"/>
    </source>
</evidence>
<dbReference type="Pfam" id="PF00078">
    <property type="entry name" value="RVT_1"/>
    <property type="match status" value="1"/>
</dbReference>
<dbReference type="CDD" id="cd01650">
    <property type="entry name" value="RT_nLTR_like"/>
    <property type="match status" value="1"/>
</dbReference>
<evidence type="ECO:0000313" key="3">
    <source>
        <dbReference type="RefSeq" id="XP_015956845.1"/>
    </source>
</evidence>
<dbReference type="InterPro" id="IPR000477">
    <property type="entry name" value="RT_dom"/>
</dbReference>
<dbReference type="KEGG" id="adu:107481144"/>
<organism evidence="2 3">
    <name type="scientific">Arachis duranensis</name>
    <name type="common">Wild peanut</name>
    <dbReference type="NCBI Taxonomy" id="130453"/>
    <lineage>
        <taxon>Eukaryota</taxon>
        <taxon>Viridiplantae</taxon>
        <taxon>Streptophyta</taxon>
        <taxon>Embryophyta</taxon>
        <taxon>Tracheophyta</taxon>
        <taxon>Spermatophyta</taxon>
        <taxon>Magnoliopsida</taxon>
        <taxon>eudicotyledons</taxon>
        <taxon>Gunneridae</taxon>
        <taxon>Pentapetalae</taxon>
        <taxon>rosids</taxon>
        <taxon>fabids</taxon>
        <taxon>Fabales</taxon>
        <taxon>Fabaceae</taxon>
        <taxon>Papilionoideae</taxon>
        <taxon>50 kb inversion clade</taxon>
        <taxon>dalbergioids sensu lato</taxon>
        <taxon>Dalbergieae</taxon>
        <taxon>Pterocarpus clade</taxon>
        <taxon>Arachis</taxon>
    </lineage>
</organism>
<protein>
    <submittedName>
        <fullName evidence="3">Uncharacterized protein LOC107481144</fullName>
    </submittedName>
</protein>
<accession>A0A6P4CTI4</accession>
<reference evidence="3" key="2">
    <citation type="submission" date="2025-08" db="UniProtKB">
        <authorList>
            <consortium name="RefSeq"/>
        </authorList>
    </citation>
    <scope>IDENTIFICATION</scope>
    <source>
        <tissue evidence="3">Whole plant</tissue>
    </source>
</reference>
<dbReference type="AlphaFoldDB" id="A0A6P4CTI4"/>
<gene>
    <name evidence="3" type="primary">LOC107481144</name>
</gene>